<evidence type="ECO:0000313" key="10">
    <source>
        <dbReference type="Proteomes" id="UP001589609"/>
    </source>
</evidence>
<organism evidence="9 10">
    <name type="scientific">Ectobacillus funiculus</name>
    <dbReference type="NCBI Taxonomy" id="137993"/>
    <lineage>
        <taxon>Bacteria</taxon>
        <taxon>Bacillati</taxon>
        <taxon>Bacillota</taxon>
        <taxon>Bacilli</taxon>
        <taxon>Bacillales</taxon>
        <taxon>Bacillaceae</taxon>
        <taxon>Ectobacillus</taxon>
    </lineage>
</organism>
<sequence length="399" mass="43602">MNISTQMEKRNIGNVFRLYYFVVFFGLGALFPLLGVYLKEYVHLSGVQVGNIMSIGPVIMIFAQPLWGMLCDYTQRPRQILLLTLLVTAGMAFLYSMTVVYPLLLLIAVLLAFGQSGVIPVSDSITLSYVQRVGGNYGAIRLYGALGYAAAVLISGKATDYFGVHVIFYIFTFVWIMAALLTGLLPKQGTPLRANIIEGAKTLLKKREFAVFLVCTFLIFGPSQASNTYLGLLISELGGTMTGIGFAFLLAAGSEAPFMRMAAYWIQKAGMNRILILAASVSALRWLLYFFEPPLAIIYATTISQGISVGLFIPTALQYVRDMTPPSMQSTAVSLYATAGGGVGAWFCTFIGGFLLDRFGIQSVYLAYFILTMGGLLVFLLEAARTKQIEEGLERKESA</sequence>
<feature type="transmembrane region" description="Helical" evidence="7">
    <location>
        <begin position="80"/>
        <end position="97"/>
    </location>
</feature>
<keyword evidence="6 7" id="KW-0472">Membrane</keyword>
<evidence type="ECO:0000256" key="7">
    <source>
        <dbReference type="SAM" id="Phobius"/>
    </source>
</evidence>
<protein>
    <submittedName>
        <fullName evidence="9">MFS transporter</fullName>
    </submittedName>
</protein>
<evidence type="ECO:0000256" key="5">
    <source>
        <dbReference type="ARBA" id="ARBA00022989"/>
    </source>
</evidence>
<dbReference type="PROSITE" id="PS50850">
    <property type="entry name" value="MFS"/>
    <property type="match status" value="1"/>
</dbReference>
<evidence type="ECO:0000313" key="9">
    <source>
        <dbReference type="EMBL" id="MFB9759994.1"/>
    </source>
</evidence>
<evidence type="ECO:0000256" key="3">
    <source>
        <dbReference type="ARBA" id="ARBA00022475"/>
    </source>
</evidence>
<feature type="transmembrane region" description="Helical" evidence="7">
    <location>
        <begin position="362"/>
        <end position="381"/>
    </location>
</feature>
<feature type="transmembrane region" description="Helical" evidence="7">
    <location>
        <begin position="274"/>
        <end position="291"/>
    </location>
</feature>
<dbReference type="InterPro" id="IPR036259">
    <property type="entry name" value="MFS_trans_sf"/>
</dbReference>
<dbReference type="SUPFAM" id="SSF103473">
    <property type="entry name" value="MFS general substrate transporter"/>
    <property type="match status" value="1"/>
</dbReference>
<comment type="subcellular location">
    <subcellularLocation>
        <location evidence="1">Cell membrane</location>
        <topology evidence="1">Multi-pass membrane protein</topology>
    </subcellularLocation>
</comment>
<dbReference type="Proteomes" id="UP001589609">
    <property type="component" value="Unassembled WGS sequence"/>
</dbReference>
<dbReference type="InterPro" id="IPR020846">
    <property type="entry name" value="MFS_dom"/>
</dbReference>
<evidence type="ECO:0000256" key="2">
    <source>
        <dbReference type="ARBA" id="ARBA00022448"/>
    </source>
</evidence>
<dbReference type="Pfam" id="PF12832">
    <property type="entry name" value="MFS_1_like"/>
    <property type="match status" value="1"/>
</dbReference>
<feature type="domain" description="Major facilitator superfamily (MFS) profile" evidence="8">
    <location>
        <begin position="12"/>
        <end position="387"/>
    </location>
</feature>
<feature type="transmembrane region" description="Helical" evidence="7">
    <location>
        <begin position="134"/>
        <end position="154"/>
    </location>
</feature>
<feature type="transmembrane region" description="Helical" evidence="7">
    <location>
        <begin position="297"/>
        <end position="320"/>
    </location>
</feature>
<name>A0ABV5WHA1_9BACI</name>
<keyword evidence="5 7" id="KW-1133">Transmembrane helix</keyword>
<keyword evidence="4 7" id="KW-0812">Transmembrane</keyword>
<feature type="transmembrane region" description="Helical" evidence="7">
    <location>
        <begin position="50"/>
        <end position="68"/>
    </location>
</feature>
<dbReference type="PANTHER" id="PTHR23522:SF4">
    <property type="entry name" value="NUCLEOSIDE PERMEASE NUPG-RELATED"/>
    <property type="match status" value="1"/>
</dbReference>
<dbReference type="Gene3D" id="1.20.1250.20">
    <property type="entry name" value="MFS general substrate transporter like domains"/>
    <property type="match status" value="2"/>
</dbReference>
<dbReference type="RefSeq" id="WP_379950333.1">
    <property type="nucleotide sequence ID" value="NZ_JBHMAF010000108.1"/>
</dbReference>
<evidence type="ECO:0000256" key="4">
    <source>
        <dbReference type="ARBA" id="ARBA00022692"/>
    </source>
</evidence>
<evidence type="ECO:0000256" key="6">
    <source>
        <dbReference type="ARBA" id="ARBA00023136"/>
    </source>
</evidence>
<proteinExistence type="predicted"/>
<keyword evidence="10" id="KW-1185">Reference proteome</keyword>
<feature type="transmembrane region" description="Helical" evidence="7">
    <location>
        <begin position="18"/>
        <end position="38"/>
    </location>
</feature>
<comment type="caution">
    <text evidence="9">The sequence shown here is derived from an EMBL/GenBank/DDBJ whole genome shotgun (WGS) entry which is preliminary data.</text>
</comment>
<feature type="transmembrane region" description="Helical" evidence="7">
    <location>
        <begin position="166"/>
        <end position="186"/>
    </location>
</feature>
<dbReference type="InterPro" id="IPR024989">
    <property type="entry name" value="MFS_assoc_dom"/>
</dbReference>
<dbReference type="PANTHER" id="PTHR23522">
    <property type="entry name" value="BLL5896 PROTEIN"/>
    <property type="match status" value="1"/>
</dbReference>
<accession>A0ABV5WHA1</accession>
<gene>
    <name evidence="9" type="ORF">ACFFMS_16630</name>
</gene>
<keyword evidence="2" id="KW-0813">Transport</keyword>
<dbReference type="EMBL" id="JBHMAF010000108">
    <property type="protein sequence ID" value="MFB9759994.1"/>
    <property type="molecule type" value="Genomic_DNA"/>
</dbReference>
<feature type="transmembrane region" description="Helical" evidence="7">
    <location>
        <begin position="229"/>
        <end position="253"/>
    </location>
</feature>
<reference evidence="9 10" key="1">
    <citation type="submission" date="2024-09" db="EMBL/GenBank/DDBJ databases">
        <authorList>
            <person name="Sun Q."/>
            <person name="Mori K."/>
        </authorList>
    </citation>
    <scope>NUCLEOTIDE SEQUENCE [LARGE SCALE GENOMIC DNA]</scope>
    <source>
        <strain evidence="9 10">JCM 11201</strain>
    </source>
</reference>
<evidence type="ECO:0000256" key="1">
    <source>
        <dbReference type="ARBA" id="ARBA00004651"/>
    </source>
</evidence>
<keyword evidence="3" id="KW-1003">Cell membrane</keyword>
<evidence type="ECO:0000259" key="8">
    <source>
        <dbReference type="PROSITE" id="PS50850"/>
    </source>
</evidence>
<feature type="transmembrane region" description="Helical" evidence="7">
    <location>
        <begin position="332"/>
        <end position="356"/>
    </location>
</feature>